<feature type="transmembrane region" description="Helical" evidence="1">
    <location>
        <begin position="61"/>
        <end position="84"/>
    </location>
</feature>
<organism evidence="2 3">
    <name type="scientific">Thermomonospora umbrina</name>
    <dbReference type="NCBI Taxonomy" id="111806"/>
    <lineage>
        <taxon>Bacteria</taxon>
        <taxon>Bacillati</taxon>
        <taxon>Actinomycetota</taxon>
        <taxon>Actinomycetes</taxon>
        <taxon>Streptosporangiales</taxon>
        <taxon>Thermomonosporaceae</taxon>
        <taxon>Thermomonospora</taxon>
    </lineage>
</organism>
<keyword evidence="1" id="KW-0472">Membrane</keyword>
<dbReference type="AlphaFoldDB" id="A0A3D9T735"/>
<sequence>MTIGIIVTAGVFGAIIGGLGRLVVPGGREPATWLTVAVGVFAAFLGAWLGHGVLDWDGGGFGVPVALLEITLAAVGVVAAMSLWPRGGDA</sequence>
<evidence type="ECO:0008006" key="4">
    <source>
        <dbReference type="Google" id="ProtNLM"/>
    </source>
</evidence>
<evidence type="ECO:0000256" key="1">
    <source>
        <dbReference type="SAM" id="Phobius"/>
    </source>
</evidence>
<accession>A0A3D9T735</accession>
<comment type="caution">
    <text evidence="2">The sequence shown here is derived from an EMBL/GenBank/DDBJ whole genome shotgun (WGS) entry which is preliminary data.</text>
</comment>
<keyword evidence="1" id="KW-1133">Transmembrane helix</keyword>
<evidence type="ECO:0000313" key="2">
    <source>
        <dbReference type="EMBL" id="REF01066.1"/>
    </source>
</evidence>
<dbReference type="Proteomes" id="UP000256661">
    <property type="component" value="Unassembled WGS sequence"/>
</dbReference>
<evidence type="ECO:0000313" key="3">
    <source>
        <dbReference type="Proteomes" id="UP000256661"/>
    </source>
</evidence>
<keyword evidence="1" id="KW-0812">Transmembrane</keyword>
<dbReference type="EMBL" id="QTTT01000001">
    <property type="protein sequence ID" value="REF01066.1"/>
    <property type="molecule type" value="Genomic_DNA"/>
</dbReference>
<reference evidence="2 3" key="1">
    <citation type="submission" date="2018-08" db="EMBL/GenBank/DDBJ databases">
        <title>Sequencing the genomes of 1000 actinobacteria strains.</title>
        <authorList>
            <person name="Klenk H.-P."/>
        </authorList>
    </citation>
    <scope>NUCLEOTIDE SEQUENCE [LARGE SCALE GENOMIC DNA]</scope>
    <source>
        <strain evidence="2 3">DSM 43927</strain>
    </source>
</reference>
<dbReference type="OrthoDB" id="3483802at2"/>
<protein>
    <recommendedName>
        <fullName evidence="4">Membrane protein YeaQ/YmgE (Transglycosylase-associated protein family)</fullName>
    </recommendedName>
</protein>
<proteinExistence type="predicted"/>
<feature type="transmembrane region" description="Helical" evidence="1">
    <location>
        <begin position="31"/>
        <end position="49"/>
    </location>
</feature>
<dbReference type="RefSeq" id="WP_116026152.1">
    <property type="nucleotide sequence ID" value="NZ_QTTT01000001.1"/>
</dbReference>
<name>A0A3D9T735_9ACTN</name>
<keyword evidence="3" id="KW-1185">Reference proteome</keyword>
<gene>
    <name evidence="2" type="ORF">DFJ69_6665</name>
</gene>
<feature type="transmembrane region" description="Helical" evidence="1">
    <location>
        <begin position="6"/>
        <end position="24"/>
    </location>
</feature>